<dbReference type="PANTHER" id="PTHR33744">
    <property type="entry name" value="CARBOHYDRATE DIACID REGULATOR"/>
    <property type="match status" value="1"/>
</dbReference>
<evidence type="ECO:0000313" key="7">
    <source>
        <dbReference type="Proteomes" id="UP000537260"/>
    </source>
</evidence>
<comment type="similarity">
    <text evidence="1">Belongs to the CdaR family.</text>
</comment>
<sequence length="540" mass="56925">MALSVADLLALPVVARARPEVVSGSRLTERPVRWVHTSEIYDIAPLLKGGEVLLTTGLGLVAVAPEARRRYIATLARAGVAALVLELGRTFSTVPDDIVAEARRVDLPLVLLHGVVPFVDVSEAAHTLILGDELTALRATDSMRDELLQAFGSSRGLIEFVGAVGAIARCPAAVYTTGGELIAGSAPDEETPGERVAGASVSPAEPSAVRHTVETRITVSGEDWGRLVLQAAETPRLRVVMAAAAPLIAIEVQRYGASPAHRSVAGAELLRDMVTGRYLSTAELTSRAGGVGMTLRPDQRAIALCVPNRPHPSRAPGAAASVSVSSPTTSILIAARAAATRVFGVALVADYEGDILIGAAVRPREVRTVLDQFADELRRELRSTTGGGVLVGASPLVESVSALVSACAQARETARMALRLTPSATVVLAADFALYQLLMSLVDDETLEQFVTDQLGELLEHDARTGAALVLTLDSYLAAGMSKTRAAETLGIRRQTLYSRLARISALLGGLDLENRERRTALDLALVSWRLRLAAPGSSH</sequence>
<feature type="region of interest" description="Disordered" evidence="2">
    <location>
        <begin position="185"/>
        <end position="207"/>
    </location>
</feature>
<dbReference type="RefSeq" id="WP_179577892.1">
    <property type="nucleotide sequence ID" value="NZ_JACCFM010000001.1"/>
</dbReference>
<dbReference type="Pfam" id="PF13556">
    <property type="entry name" value="HTH_30"/>
    <property type="match status" value="1"/>
</dbReference>
<reference evidence="6 7" key="1">
    <citation type="submission" date="2020-07" db="EMBL/GenBank/DDBJ databases">
        <title>Sequencing the genomes of 1000 actinobacteria strains.</title>
        <authorList>
            <person name="Klenk H.-P."/>
        </authorList>
    </citation>
    <scope>NUCLEOTIDE SEQUENCE [LARGE SCALE GENOMIC DNA]</scope>
    <source>
        <strain evidence="6 7">LI1</strain>
    </source>
</reference>
<dbReference type="InterPro" id="IPR025736">
    <property type="entry name" value="PucR_C-HTH_dom"/>
</dbReference>
<feature type="domain" description="Purine catabolism PurC-like" evidence="3">
    <location>
        <begin position="7"/>
        <end position="129"/>
    </location>
</feature>
<evidence type="ECO:0000259" key="4">
    <source>
        <dbReference type="Pfam" id="PF13556"/>
    </source>
</evidence>
<protein>
    <submittedName>
        <fullName evidence="6">Purine catabolism regulator</fullName>
    </submittedName>
</protein>
<organism evidence="6 7">
    <name type="scientific">Glaciibacter psychrotolerans</name>
    <dbReference type="NCBI Taxonomy" id="670054"/>
    <lineage>
        <taxon>Bacteria</taxon>
        <taxon>Bacillati</taxon>
        <taxon>Actinomycetota</taxon>
        <taxon>Actinomycetes</taxon>
        <taxon>Micrococcales</taxon>
        <taxon>Microbacteriaceae</taxon>
        <taxon>Glaciibacter</taxon>
    </lineage>
</organism>
<dbReference type="PANTHER" id="PTHR33744:SF1">
    <property type="entry name" value="DNA-BINDING TRANSCRIPTIONAL ACTIVATOR ADER"/>
    <property type="match status" value="1"/>
</dbReference>
<dbReference type="InterPro" id="IPR012914">
    <property type="entry name" value="PucR_dom"/>
</dbReference>
<comment type="caution">
    <text evidence="6">The sequence shown here is derived from an EMBL/GenBank/DDBJ whole genome shotgun (WGS) entry which is preliminary data.</text>
</comment>
<dbReference type="InterPro" id="IPR041522">
    <property type="entry name" value="CdaR_GGDEF"/>
</dbReference>
<keyword evidence="7" id="KW-1185">Reference proteome</keyword>
<evidence type="ECO:0000259" key="3">
    <source>
        <dbReference type="Pfam" id="PF07905"/>
    </source>
</evidence>
<dbReference type="InterPro" id="IPR042070">
    <property type="entry name" value="PucR_C-HTH_sf"/>
</dbReference>
<dbReference type="InterPro" id="IPR051448">
    <property type="entry name" value="CdaR-like_regulators"/>
</dbReference>
<gene>
    <name evidence="6" type="ORF">HNR05_000863</name>
</gene>
<evidence type="ECO:0000259" key="5">
    <source>
        <dbReference type="Pfam" id="PF17853"/>
    </source>
</evidence>
<feature type="domain" description="PucR C-terminal helix-turn-helix" evidence="4">
    <location>
        <begin position="469"/>
        <end position="526"/>
    </location>
</feature>
<dbReference type="Proteomes" id="UP000537260">
    <property type="component" value="Unassembled WGS sequence"/>
</dbReference>
<dbReference type="Pfam" id="PF07905">
    <property type="entry name" value="PucR"/>
    <property type="match status" value="1"/>
</dbReference>
<dbReference type="EMBL" id="JACCFM010000001">
    <property type="protein sequence ID" value="NYJ19072.1"/>
    <property type="molecule type" value="Genomic_DNA"/>
</dbReference>
<dbReference type="Pfam" id="PF17853">
    <property type="entry name" value="GGDEF_2"/>
    <property type="match status" value="1"/>
</dbReference>
<accession>A0A7Z0J551</accession>
<evidence type="ECO:0000256" key="1">
    <source>
        <dbReference type="ARBA" id="ARBA00006754"/>
    </source>
</evidence>
<proteinExistence type="inferred from homology"/>
<evidence type="ECO:0000256" key="2">
    <source>
        <dbReference type="SAM" id="MobiDB-lite"/>
    </source>
</evidence>
<feature type="domain" description="CdaR GGDEF-like" evidence="5">
    <location>
        <begin position="276"/>
        <end position="416"/>
    </location>
</feature>
<dbReference type="Gene3D" id="1.10.10.2840">
    <property type="entry name" value="PucR C-terminal helix-turn-helix domain"/>
    <property type="match status" value="1"/>
</dbReference>
<name>A0A7Z0J551_9MICO</name>
<evidence type="ECO:0000313" key="6">
    <source>
        <dbReference type="EMBL" id="NYJ19072.1"/>
    </source>
</evidence>
<dbReference type="AlphaFoldDB" id="A0A7Z0J551"/>